<gene>
    <name evidence="1" type="ORF">HLA91_00275</name>
</gene>
<reference evidence="1 2" key="1">
    <citation type="submission" date="2020-05" db="EMBL/GenBank/DDBJ databases">
        <title>MicrobeNet Type strains.</title>
        <authorList>
            <person name="Nicholson A.C."/>
        </authorList>
    </citation>
    <scope>NUCLEOTIDE SEQUENCE [LARGE SCALE GENOMIC DNA]</scope>
    <source>
        <strain evidence="1 2">CCUG 46604</strain>
    </source>
</reference>
<proteinExistence type="predicted"/>
<dbReference type="RefSeq" id="WP_170273062.1">
    <property type="nucleotide sequence ID" value="NZ_BAAAKH010000002.1"/>
</dbReference>
<name>A0A849AKP1_9MICO</name>
<comment type="caution">
    <text evidence="1">The sequence shown here is derived from an EMBL/GenBank/DDBJ whole genome shotgun (WGS) entry which is preliminary data.</text>
</comment>
<dbReference type="Proteomes" id="UP000549517">
    <property type="component" value="Unassembled WGS sequence"/>
</dbReference>
<protein>
    <submittedName>
        <fullName evidence="1">Uncharacterized protein</fullName>
    </submittedName>
</protein>
<sequence length="80" mass="8944">MPVFDAYRDFTHAVLAALGLDPSCVIAHSVDVEGSVVSVEEVQRDGKGCVVLDWDGEAVKRRRYYRLTAEELHSPRKETP</sequence>
<dbReference type="AlphaFoldDB" id="A0A849AKP1"/>
<evidence type="ECO:0000313" key="2">
    <source>
        <dbReference type="Proteomes" id="UP000549517"/>
    </source>
</evidence>
<accession>A0A849AKP1</accession>
<dbReference type="EMBL" id="JABEMC010000001">
    <property type="protein sequence ID" value="NNG77818.1"/>
    <property type="molecule type" value="Genomic_DNA"/>
</dbReference>
<organism evidence="1 2">
    <name type="scientific">Brevibacterium luteolum</name>
    <dbReference type="NCBI Taxonomy" id="199591"/>
    <lineage>
        <taxon>Bacteria</taxon>
        <taxon>Bacillati</taxon>
        <taxon>Actinomycetota</taxon>
        <taxon>Actinomycetes</taxon>
        <taxon>Micrococcales</taxon>
        <taxon>Brevibacteriaceae</taxon>
        <taxon>Brevibacterium</taxon>
    </lineage>
</organism>
<evidence type="ECO:0000313" key="1">
    <source>
        <dbReference type="EMBL" id="NNG77818.1"/>
    </source>
</evidence>